<dbReference type="PANTHER" id="PTHR13353:SF5">
    <property type="entry name" value="TRANSMEMBRANE PROTEIN 19"/>
    <property type="match status" value="1"/>
</dbReference>
<name>A0A4Q9NMP1_9APHY</name>
<evidence type="ECO:0000256" key="3">
    <source>
        <dbReference type="ARBA" id="ARBA00022692"/>
    </source>
</evidence>
<gene>
    <name evidence="6" type="ORF">BD310DRAFT_829094</name>
</gene>
<dbReference type="Proteomes" id="UP000292082">
    <property type="component" value="Unassembled WGS sequence"/>
</dbReference>
<reference evidence="6 7" key="1">
    <citation type="submission" date="2019-01" db="EMBL/GenBank/DDBJ databases">
        <title>Draft genome sequences of three monokaryotic isolates of the white-rot basidiomycete fungus Dichomitus squalens.</title>
        <authorList>
            <consortium name="DOE Joint Genome Institute"/>
            <person name="Lopez S.C."/>
            <person name="Andreopoulos B."/>
            <person name="Pangilinan J."/>
            <person name="Lipzen A."/>
            <person name="Riley R."/>
            <person name="Ahrendt S."/>
            <person name="Ng V."/>
            <person name="Barry K."/>
            <person name="Daum C."/>
            <person name="Grigoriev I.V."/>
            <person name="Hilden K.S."/>
            <person name="Makela M.R."/>
            <person name="de Vries R.P."/>
        </authorList>
    </citation>
    <scope>NUCLEOTIDE SEQUENCE [LARGE SCALE GENOMIC DNA]</scope>
    <source>
        <strain evidence="6 7">CBS 464.89</strain>
    </source>
</reference>
<evidence type="ECO:0000313" key="7">
    <source>
        <dbReference type="Proteomes" id="UP000292082"/>
    </source>
</evidence>
<dbReference type="Pfam" id="PF01940">
    <property type="entry name" value="DUF92"/>
    <property type="match status" value="1"/>
</dbReference>
<organism evidence="6 7">
    <name type="scientific">Dichomitus squalens</name>
    <dbReference type="NCBI Taxonomy" id="114155"/>
    <lineage>
        <taxon>Eukaryota</taxon>
        <taxon>Fungi</taxon>
        <taxon>Dikarya</taxon>
        <taxon>Basidiomycota</taxon>
        <taxon>Agaricomycotina</taxon>
        <taxon>Agaricomycetes</taxon>
        <taxon>Polyporales</taxon>
        <taxon>Polyporaceae</taxon>
        <taxon>Dichomitus</taxon>
    </lineage>
</organism>
<evidence type="ECO:0000256" key="5">
    <source>
        <dbReference type="ARBA" id="ARBA00023136"/>
    </source>
</evidence>
<evidence type="ECO:0000313" key="6">
    <source>
        <dbReference type="EMBL" id="TBU53935.1"/>
    </source>
</evidence>
<dbReference type="PANTHER" id="PTHR13353">
    <property type="entry name" value="TRANSMEMBRANE PROTEIN 19"/>
    <property type="match status" value="1"/>
</dbReference>
<evidence type="ECO:0000256" key="1">
    <source>
        <dbReference type="ARBA" id="ARBA00004141"/>
    </source>
</evidence>
<feature type="non-terminal residue" evidence="6">
    <location>
        <position position="1"/>
    </location>
</feature>
<dbReference type="GO" id="GO:0016020">
    <property type="term" value="C:membrane"/>
    <property type="evidence" value="ECO:0007669"/>
    <property type="project" value="UniProtKB-SubCell"/>
</dbReference>
<dbReference type="InterPro" id="IPR002794">
    <property type="entry name" value="DUF92_TMEM19"/>
</dbReference>
<comment type="subcellular location">
    <subcellularLocation>
        <location evidence="1">Membrane</location>
        <topology evidence="1">Multi-pass membrane protein</topology>
    </subcellularLocation>
</comment>
<keyword evidence="3" id="KW-0812">Transmembrane</keyword>
<evidence type="ECO:0000256" key="2">
    <source>
        <dbReference type="ARBA" id="ARBA00009012"/>
    </source>
</evidence>
<dbReference type="AlphaFoldDB" id="A0A4Q9NMP1"/>
<accession>A0A4Q9NMP1</accession>
<proteinExistence type="inferred from homology"/>
<protein>
    <submittedName>
        <fullName evidence="6">Integral membrane protein DUF92-domain-containing protein</fullName>
    </submittedName>
</protein>
<sequence>HFACCLGDTLASELGILSRSRPILISTLKPVPPETNGGLSVVGTLASVGRCSLSG</sequence>
<comment type="similarity">
    <text evidence="2">Belongs to the TMEM19 family.</text>
</comment>
<keyword evidence="4" id="KW-1133">Transmembrane helix</keyword>
<keyword evidence="5" id="KW-0472">Membrane</keyword>
<dbReference type="EMBL" id="ML145201">
    <property type="protein sequence ID" value="TBU53935.1"/>
    <property type="molecule type" value="Genomic_DNA"/>
</dbReference>
<keyword evidence="7" id="KW-1185">Reference proteome</keyword>
<evidence type="ECO:0000256" key="4">
    <source>
        <dbReference type="ARBA" id="ARBA00022989"/>
    </source>
</evidence>